<dbReference type="AlphaFoldDB" id="A8ZWZ3"/>
<proteinExistence type="predicted"/>
<keyword evidence="1" id="KW-0472">Membrane</keyword>
<gene>
    <name evidence="2" type="ordered locus">Dole_1039</name>
</gene>
<keyword evidence="1" id="KW-1133">Transmembrane helix</keyword>
<dbReference type="EMBL" id="CP000859">
    <property type="protein sequence ID" value="ABW66849.1"/>
    <property type="molecule type" value="Genomic_DNA"/>
</dbReference>
<organism evidence="2 3">
    <name type="scientific">Desulfosudis oleivorans (strain DSM 6200 / JCM 39069 / Hxd3)</name>
    <name type="common">Desulfococcus oleovorans</name>
    <dbReference type="NCBI Taxonomy" id="96561"/>
    <lineage>
        <taxon>Bacteria</taxon>
        <taxon>Pseudomonadati</taxon>
        <taxon>Thermodesulfobacteriota</taxon>
        <taxon>Desulfobacteria</taxon>
        <taxon>Desulfobacterales</taxon>
        <taxon>Desulfosudaceae</taxon>
        <taxon>Desulfosudis</taxon>
    </lineage>
</organism>
<dbReference type="RefSeq" id="WP_012174467.1">
    <property type="nucleotide sequence ID" value="NC_009943.1"/>
</dbReference>
<dbReference type="Proteomes" id="UP000008561">
    <property type="component" value="Chromosome"/>
</dbReference>
<evidence type="ECO:0000256" key="1">
    <source>
        <dbReference type="SAM" id="Phobius"/>
    </source>
</evidence>
<feature type="transmembrane region" description="Helical" evidence="1">
    <location>
        <begin position="12"/>
        <end position="33"/>
    </location>
</feature>
<dbReference type="NCBIfam" id="TIGR04411">
    <property type="entry name" value="T2SS_GspN_Lepto"/>
    <property type="match status" value="1"/>
</dbReference>
<name>A8ZWZ3_DESOH</name>
<evidence type="ECO:0000313" key="3">
    <source>
        <dbReference type="Proteomes" id="UP000008561"/>
    </source>
</evidence>
<dbReference type="InterPro" id="IPR030925">
    <property type="entry name" value="T2SS_GspN_Lepto"/>
</dbReference>
<sequence>MSLKPPMTGKRKILIAYAAYSLAMIALFMVLLFPDQAVRDFLEQRAGGIYPDMRIRIGALRPALPFSVRMADVSVFWQDRPYGDFEYVKVTPSVFSMWRHRRPLSFKGRTFDGRFKGVCGQDRKTDAWTLDVAFSGMALGAMEGVQRLLPHEIKGTAAGHIKAVLDNGGRPLAEYDVVLSDVVVALSAPVFSIDTVAFDRIEAAVVMEGNRVRIENCTGSGEQLDGELSGEIQVRQPYGQSLLRVKGFVRPQASLVAKLGESLPVEMVLGQNAGEKGLPISFTGTLADPKVSFK</sequence>
<evidence type="ECO:0000313" key="2">
    <source>
        <dbReference type="EMBL" id="ABW66849.1"/>
    </source>
</evidence>
<evidence type="ECO:0008006" key="4">
    <source>
        <dbReference type="Google" id="ProtNLM"/>
    </source>
</evidence>
<protein>
    <recommendedName>
        <fullName evidence="4">Type II secretion system protein GspN</fullName>
    </recommendedName>
</protein>
<reference evidence="2 3" key="1">
    <citation type="submission" date="2007-10" db="EMBL/GenBank/DDBJ databases">
        <title>Complete sequence of Desulfococcus oleovorans Hxd3.</title>
        <authorList>
            <consortium name="US DOE Joint Genome Institute"/>
            <person name="Copeland A."/>
            <person name="Lucas S."/>
            <person name="Lapidus A."/>
            <person name="Barry K."/>
            <person name="Glavina del Rio T."/>
            <person name="Dalin E."/>
            <person name="Tice H."/>
            <person name="Pitluck S."/>
            <person name="Kiss H."/>
            <person name="Brettin T."/>
            <person name="Bruce D."/>
            <person name="Detter J.C."/>
            <person name="Han C."/>
            <person name="Schmutz J."/>
            <person name="Larimer F."/>
            <person name="Land M."/>
            <person name="Hauser L."/>
            <person name="Kyrpides N."/>
            <person name="Kim E."/>
            <person name="Wawrik B."/>
            <person name="Richardson P."/>
        </authorList>
    </citation>
    <scope>NUCLEOTIDE SEQUENCE [LARGE SCALE GENOMIC DNA]</scope>
    <source>
        <strain evidence="3">DSM 6200 / JCM 39069 / Hxd3</strain>
    </source>
</reference>
<keyword evidence="3" id="KW-1185">Reference proteome</keyword>
<dbReference type="KEGG" id="dol:Dole_1039"/>
<keyword evidence="1" id="KW-0812">Transmembrane</keyword>
<dbReference type="eggNOG" id="ENOG5033BQ8">
    <property type="taxonomic scope" value="Bacteria"/>
</dbReference>
<accession>A8ZWZ3</accession>
<dbReference type="STRING" id="96561.Dole_1039"/>
<dbReference type="HOGENOM" id="CLU_945710_0_0_7"/>